<sequence>MMTNEEKLNKQLRITMLALARIQGKTFDLVYMIEEADVDKRNAFDDLVDWITTTSVKAQKALELVEEEYEEASND</sequence>
<dbReference type="Proteomes" id="UP000494265">
    <property type="component" value="Unassembled WGS sequence"/>
</dbReference>
<dbReference type="EMBL" id="BLAM01000017">
    <property type="protein sequence ID" value="GET05115.1"/>
    <property type="molecule type" value="Genomic_DNA"/>
</dbReference>
<protein>
    <submittedName>
        <fullName evidence="1">Uncharacterized protein</fullName>
    </submittedName>
</protein>
<reference evidence="1" key="1">
    <citation type="submission" date="2019-10" db="EMBL/GenBank/DDBJ databases">
        <title>Lactobacillus agilis SY212 Whole Genome Sequencing Project.</title>
        <authorList>
            <person name="Suzuki S."/>
            <person name="Endo A."/>
            <person name="Maeno S."/>
            <person name="Shiwa Y."/>
            <person name="Matsutani M."/>
            <person name="Kajikawa A."/>
        </authorList>
    </citation>
    <scope>NUCLEOTIDE SEQUENCE</scope>
    <source>
        <strain evidence="1">SY212</strain>
    </source>
</reference>
<comment type="caution">
    <text evidence="1">The sequence shown here is derived from an EMBL/GenBank/DDBJ whole genome shotgun (WGS) entry which is preliminary data.</text>
</comment>
<accession>A0A6F9XIT7</accession>
<dbReference type="RefSeq" id="WP_172584026.1">
    <property type="nucleotide sequence ID" value="NZ_BLAM01000017.1"/>
</dbReference>
<gene>
    <name evidence="1" type="ORF">SY212_01450</name>
</gene>
<proteinExistence type="predicted"/>
<organism evidence="1">
    <name type="scientific">Ligilactobacillus agilis</name>
    <dbReference type="NCBI Taxonomy" id="1601"/>
    <lineage>
        <taxon>Bacteria</taxon>
        <taxon>Bacillati</taxon>
        <taxon>Bacillota</taxon>
        <taxon>Bacilli</taxon>
        <taxon>Lactobacillales</taxon>
        <taxon>Lactobacillaceae</taxon>
        <taxon>Ligilactobacillus</taxon>
    </lineage>
</organism>
<dbReference type="AlphaFoldDB" id="A0A6F9XIT7"/>
<name>A0A6F9XIT7_9LACO</name>
<evidence type="ECO:0000313" key="1">
    <source>
        <dbReference type="EMBL" id="GET05115.1"/>
    </source>
</evidence>